<dbReference type="RefSeq" id="WP_075849066.1">
    <property type="nucleotide sequence ID" value="NZ_MTCP01000017.1"/>
</dbReference>
<dbReference type="EMBL" id="MTCP01000017">
    <property type="protein sequence ID" value="OLY66876.1"/>
    <property type="molecule type" value="Genomic_DNA"/>
</dbReference>
<comment type="caution">
    <text evidence="1">The sequence shown here is derived from an EMBL/GenBank/DDBJ whole genome shotgun (WGS) entry which is preliminary data.</text>
</comment>
<evidence type="ECO:0000313" key="1">
    <source>
        <dbReference type="EMBL" id="OLY66876.1"/>
    </source>
</evidence>
<accession>A0AA44LB69</accession>
<proteinExistence type="predicted"/>
<sequence length="291" mass="33336">MTPEYRIDAEKRITDYLKSQNVENIKYMQVEQTFDDLGFEVNIWNVKTKNDGNWWVAEGENVPLNLYTQDEYFFSADEAYSFHLGITQRLQARHRDDFKHVIDELPLDIDMLRSISRRLNASAVALNDINAPEDIQSIGLTCRESMVELAAHLYKTHEDILKKENIKAADFKNICRIIIGLYAAGKRNSSLRKYCRSTIESAWDLSAETVHSSNKNIPDAKICLLLTCTAVSLIQNLFLKFIGFDNEIKCPNCHSLNSEIYESEEDSQLHVVCGECGEVVQVISEETEEQP</sequence>
<organism evidence="1 2">
    <name type="scientific">Citrobacter braakii</name>
    <dbReference type="NCBI Taxonomy" id="57706"/>
    <lineage>
        <taxon>Bacteria</taxon>
        <taxon>Pseudomonadati</taxon>
        <taxon>Pseudomonadota</taxon>
        <taxon>Gammaproteobacteria</taxon>
        <taxon>Enterobacterales</taxon>
        <taxon>Enterobacteriaceae</taxon>
        <taxon>Citrobacter</taxon>
        <taxon>Citrobacter freundii complex</taxon>
    </lineage>
</organism>
<evidence type="ECO:0008006" key="3">
    <source>
        <dbReference type="Google" id="ProtNLM"/>
    </source>
</evidence>
<dbReference type="AlphaFoldDB" id="A0AA44LB69"/>
<gene>
    <name evidence="1" type="ORF">BWD41_23620</name>
</gene>
<reference evidence="1 2" key="1">
    <citation type="submission" date="2017-01" db="EMBL/GenBank/DDBJ databases">
        <title>First report of the plasmid-mediated mcr-1 gene in Citrobacter freudii.</title>
        <authorList>
            <person name="Liu J."/>
            <person name="Yang Y."/>
            <person name="Li Y."/>
            <person name="Liu D."/>
            <person name="Tuo H."/>
            <person name="Davis M."/>
            <person name="Zhang A."/>
        </authorList>
    </citation>
    <scope>NUCLEOTIDE SEQUENCE [LARGE SCALE GENOMIC DNA]</scope>
    <source>
        <strain evidence="1 2">SCC4</strain>
    </source>
</reference>
<evidence type="ECO:0000313" key="2">
    <source>
        <dbReference type="Proteomes" id="UP000185597"/>
    </source>
</evidence>
<dbReference type="Proteomes" id="UP000185597">
    <property type="component" value="Unassembled WGS sequence"/>
</dbReference>
<name>A0AA44LB69_CITBR</name>
<protein>
    <recommendedName>
        <fullName evidence="3">TFIIB-type zinc ribbon-containing protein</fullName>
    </recommendedName>
</protein>